<dbReference type="PATRIC" id="fig|1139996.3.peg.2298"/>
<dbReference type="SMART" id="SM00938">
    <property type="entry name" value="P-II"/>
    <property type="match status" value="1"/>
</dbReference>
<sequence length="113" mass="12733">MKKIEAIIRQEKLEELKLALDNDFQISGMTVTQVLGHGNQKGVAEFVRGQKVIPTLLPKIVFWLVVDDAQVESITDKIIEICHTGEVGDGKIFLYNVEEVIRIRTKERGTDAI</sequence>
<dbReference type="OrthoDB" id="9802729at2"/>
<dbReference type="GO" id="GO:0030234">
    <property type="term" value="F:enzyme regulator activity"/>
    <property type="evidence" value="ECO:0007669"/>
    <property type="project" value="InterPro"/>
</dbReference>
<dbReference type="PROSITE" id="PS51343">
    <property type="entry name" value="PII_GLNB_DOM"/>
    <property type="match status" value="1"/>
</dbReference>
<reference evidence="2 3" key="1">
    <citation type="submission" date="2013-03" db="EMBL/GenBank/DDBJ databases">
        <title>The Genome Sequence of Enterococcus saccharolyticus ATCC_43076 (Illumina only assembly).</title>
        <authorList>
            <consortium name="The Broad Institute Genomics Platform"/>
            <consortium name="The Broad Institute Genome Sequencing Center for Infectious Disease"/>
            <person name="Earl A."/>
            <person name="Russ C."/>
            <person name="Gilmore M."/>
            <person name="Surin D."/>
            <person name="Walker B."/>
            <person name="Young S."/>
            <person name="Zeng Q."/>
            <person name="Gargeya S."/>
            <person name="Fitzgerald M."/>
            <person name="Haas B."/>
            <person name="Abouelleil A."/>
            <person name="Allen A.W."/>
            <person name="Alvarado L."/>
            <person name="Arachchi H.M."/>
            <person name="Berlin A.M."/>
            <person name="Chapman S.B."/>
            <person name="Gainer-Dewar J."/>
            <person name="Goldberg J."/>
            <person name="Griggs A."/>
            <person name="Gujja S."/>
            <person name="Hansen M."/>
            <person name="Howarth C."/>
            <person name="Imamovic A."/>
            <person name="Ireland A."/>
            <person name="Larimer J."/>
            <person name="McCowan C."/>
            <person name="Murphy C."/>
            <person name="Pearson M."/>
            <person name="Poon T.W."/>
            <person name="Priest M."/>
            <person name="Roberts A."/>
            <person name="Saif S."/>
            <person name="Shea T."/>
            <person name="Sisk P."/>
            <person name="Sykes S."/>
            <person name="Wortman J."/>
            <person name="Nusbaum C."/>
            <person name="Birren B."/>
        </authorList>
    </citation>
    <scope>NUCLEOTIDE SEQUENCE [LARGE SCALE GENOMIC DNA]</scope>
    <source>
        <strain evidence="2 3">ATCC 43076</strain>
    </source>
</reference>
<dbReference type="PROSITE" id="PS00638">
    <property type="entry name" value="PII_GLNB_CTER"/>
    <property type="match status" value="1"/>
</dbReference>
<comment type="caution">
    <text evidence="2">The sequence shown here is derived from an EMBL/GenBank/DDBJ whole genome shotgun (WGS) entry which is preliminary data.</text>
</comment>
<evidence type="ECO:0000256" key="1">
    <source>
        <dbReference type="RuleBase" id="RU003936"/>
    </source>
</evidence>
<dbReference type="STRING" id="41997.RV16_GL000109"/>
<dbReference type="PANTHER" id="PTHR30115">
    <property type="entry name" value="NITROGEN REGULATORY PROTEIN P-II"/>
    <property type="match status" value="1"/>
</dbReference>
<dbReference type="InterPro" id="IPR011322">
    <property type="entry name" value="N-reg_PII-like_a/b"/>
</dbReference>
<dbReference type="Gene3D" id="3.30.70.120">
    <property type="match status" value="1"/>
</dbReference>
<protein>
    <recommendedName>
        <fullName evidence="4">Nitrogen regulatory protein P-II</fullName>
    </recommendedName>
</protein>
<dbReference type="InterPro" id="IPR017918">
    <property type="entry name" value="N-reg_PII_CS"/>
</dbReference>
<dbReference type="PRINTS" id="PR00340">
    <property type="entry name" value="PIIGLNB"/>
</dbReference>
<name>S0JFZ0_9ENTE</name>
<organism evidence="2 3">
    <name type="scientific">Enterococcus saccharolyticus subsp. saccharolyticus ATCC 43076</name>
    <dbReference type="NCBI Taxonomy" id="1139996"/>
    <lineage>
        <taxon>Bacteria</taxon>
        <taxon>Bacillati</taxon>
        <taxon>Bacillota</taxon>
        <taxon>Bacilli</taxon>
        <taxon>Lactobacillales</taxon>
        <taxon>Enterococcaceae</taxon>
        <taxon>Enterococcus</taxon>
    </lineage>
</organism>
<dbReference type="RefSeq" id="WP_016176094.1">
    <property type="nucleotide sequence ID" value="NZ_KE136391.1"/>
</dbReference>
<keyword evidence="3" id="KW-1185">Reference proteome</keyword>
<dbReference type="AlphaFoldDB" id="S0JFZ0"/>
<comment type="similarity">
    <text evidence="1">Belongs to the P(II) protein family.</text>
</comment>
<dbReference type="InterPro" id="IPR015867">
    <property type="entry name" value="N-reg_PII/ATP_PRibTrfase_C"/>
</dbReference>
<dbReference type="Proteomes" id="UP000014136">
    <property type="component" value="Unassembled WGS sequence"/>
</dbReference>
<evidence type="ECO:0008006" key="4">
    <source>
        <dbReference type="Google" id="ProtNLM"/>
    </source>
</evidence>
<dbReference type="HOGENOM" id="CLU_082268_0_0_9"/>
<evidence type="ECO:0000313" key="2">
    <source>
        <dbReference type="EMBL" id="EOT25871.1"/>
    </source>
</evidence>
<dbReference type="InterPro" id="IPR002187">
    <property type="entry name" value="N-reg_PII"/>
</dbReference>
<dbReference type="SUPFAM" id="SSF54913">
    <property type="entry name" value="GlnB-like"/>
    <property type="match status" value="1"/>
</dbReference>
<dbReference type="GO" id="GO:0005524">
    <property type="term" value="F:ATP binding"/>
    <property type="evidence" value="ECO:0007669"/>
    <property type="project" value="TreeGrafter"/>
</dbReference>
<dbReference type="GO" id="GO:0005829">
    <property type="term" value="C:cytosol"/>
    <property type="evidence" value="ECO:0007669"/>
    <property type="project" value="TreeGrafter"/>
</dbReference>
<gene>
    <name evidence="2" type="ORF">OMQ_02341</name>
</gene>
<dbReference type="PANTHER" id="PTHR30115:SF11">
    <property type="entry name" value="NITROGEN REGULATORY PROTEIN P-II HOMOLOG"/>
    <property type="match status" value="1"/>
</dbReference>
<dbReference type="GO" id="GO:0006808">
    <property type="term" value="P:regulation of nitrogen utilization"/>
    <property type="evidence" value="ECO:0007669"/>
    <property type="project" value="InterPro"/>
</dbReference>
<proteinExistence type="inferred from homology"/>
<dbReference type="EMBL" id="AHYT01000012">
    <property type="protein sequence ID" value="EOT25871.1"/>
    <property type="molecule type" value="Genomic_DNA"/>
</dbReference>
<evidence type="ECO:0000313" key="3">
    <source>
        <dbReference type="Proteomes" id="UP000014136"/>
    </source>
</evidence>
<dbReference type="Pfam" id="PF00543">
    <property type="entry name" value="P-II"/>
    <property type="match status" value="1"/>
</dbReference>
<accession>S0JFZ0</accession>
<dbReference type="eggNOG" id="COG0347">
    <property type="taxonomic scope" value="Bacteria"/>
</dbReference>